<protein>
    <submittedName>
        <fullName evidence="2">Uncharacterized protein</fullName>
    </submittedName>
</protein>
<keyword evidence="3" id="KW-1185">Reference proteome</keyword>
<evidence type="ECO:0000313" key="1">
    <source>
        <dbReference type="EMBL" id="APF20395.1"/>
    </source>
</evidence>
<dbReference type="Proteomes" id="UP000183868">
    <property type="component" value="Chromosome"/>
</dbReference>
<evidence type="ECO:0000313" key="3">
    <source>
        <dbReference type="Proteomes" id="UP000004671"/>
    </source>
</evidence>
<reference evidence="1 4" key="2">
    <citation type="submission" date="2016-11" db="EMBL/GenBank/DDBJ databases">
        <title>Genomic analysis of Caldithrix abyssi and proposal of a novel bacterial phylum Caldithrichaeota.</title>
        <authorList>
            <person name="Kublanov I."/>
            <person name="Sigalova O."/>
            <person name="Gavrilov S."/>
            <person name="Lebedinsky A."/>
            <person name="Ivanova N."/>
            <person name="Daum C."/>
            <person name="Reddy T."/>
            <person name="Klenk H.P."/>
            <person name="Goker M."/>
            <person name="Reva O."/>
            <person name="Miroshnichenko M."/>
            <person name="Kyprides N."/>
            <person name="Woyke T."/>
            <person name="Gelfand M."/>
        </authorList>
    </citation>
    <scope>NUCLEOTIDE SEQUENCE [LARGE SCALE GENOMIC DNA]</scope>
    <source>
        <strain evidence="1 4">LF13</strain>
    </source>
</reference>
<accession>H1XPV1</accession>
<dbReference type="EMBL" id="CM001402">
    <property type="protein sequence ID" value="EHO41077.1"/>
    <property type="molecule type" value="Genomic_DNA"/>
</dbReference>
<dbReference type="EMBL" id="CP018099">
    <property type="protein sequence ID" value="APF20395.1"/>
    <property type="molecule type" value="Genomic_DNA"/>
</dbReference>
<sequence>MPLTSEIKVTEDCNFPQEIQDKLTVHLKKAEVRLRELIGDAKYDELESASSGDQRDKAAQAESYLTAYYALPFLNLRVTEKGGFVMATGFEQSRNELMGKRELDGYRAGFFRQAMLLIKDFTLFENDEGDELDAGPLGMMTL</sequence>
<dbReference type="KEGG" id="caby:Cabys_3649"/>
<reference evidence="2 3" key="1">
    <citation type="submission" date="2011-09" db="EMBL/GenBank/DDBJ databases">
        <title>The permanent draft genome of Caldithrix abyssi DSM 13497.</title>
        <authorList>
            <consortium name="US DOE Joint Genome Institute (JGI-PGF)"/>
            <person name="Lucas S."/>
            <person name="Han J."/>
            <person name="Lapidus A."/>
            <person name="Bruce D."/>
            <person name="Goodwin L."/>
            <person name="Pitluck S."/>
            <person name="Peters L."/>
            <person name="Kyrpides N."/>
            <person name="Mavromatis K."/>
            <person name="Ivanova N."/>
            <person name="Mikhailova N."/>
            <person name="Chertkov O."/>
            <person name="Detter J.C."/>
            <person name="Tapia R."/>
            <person name="Han C."/>
            <person name="Land M."/>
            <person name="Hauser L."/>
            <person name="Markowitz V."/>
            <person name="Cheng J.-F."/>
            <person name="Hugenholtz P."/>
            <person name="Woyke T."/>
            <person name="Wu D."/>
            <person name="Spring S."/>
            <person name="Brambilla E."/>
            <person name="Klenk H.-P."/>
            <person name="Eisen J.A."/>
        </authorList>
    </citation>
    <scope>NUCLEOTIDE SEQUENCE [LARGE SCALE GENOMIC DNA]</scope>
    <source>
        <strain evidence="2 3">DSM 13497</strain>
    </source>
</reference>
<proteinExistence type="predicted"/>
<evidence type="ECO:0000313" key="4">
    <source>
        <dbReference type="Proteomes" id="UP000183868"/>
    </source>
</evidence>
<organism evidence="2 3">
    <name type="scientific">Caldithrix abyssi DSM 13497</name>
    <dbReference type="NCBI Taxonomy" id="880073"/>
    <lineage>
        <taxon>Bacteria</taxon>
        <taxon>Pseudomonadati</taxon>
        <taxon>Calditrichota</taxon>
        <taxon>Calditrichia</taxon>
        <taxon>Calditrichales</taxon>
        <taxon>Calditrichaceae</taxon>
        <taxon>Caldithrix</taxon>
    </lineage>
</organism>
<gene>
    <name evidence="1" type="ORF">Cabys_3649</name>
    <name evidence="2" type="ORF">Calab_1456</name>
</gene>
<dbReference type="Proteomes" id="UP000004671">
    <property type="component" value="Chromosome"/>
</dbReference>
<evidence type="ECO:0000313" key="2">
    <source>
        <dbReference type="EMBL" id="EHO41077.1"/>
    </source>
</evidence>
<dbReference type="AlphaFoldDB" id="H1XPV1"/>
<dbReference type="InParanoid" id="H1XPV1"/>
<dbReference type="HOGENOM" id="CLU_1812205_0_0_0"/>
<dbReference type="RefSeq" id="WP_006928170.1">
    <property type="nucleotide sequence ID" value="NZ_CM001402.1"/>
</dbReference>
<dbReference type="PaxDb" id="880073-Calab_1456"/>
<name>H1XPV1_CALAY</name>
<dbReference type="STRING" id="880073.Cabys_3649"/>